<dbReference type="AlphaFoldDB" id="A0A9D9EH32"/>
<dbReference type="Pfam" id="PF13439">
    <property type="entry name" value="Glyco_transf_4"/>
    <property type="match status" value="1"/>
</dbReference>
<dbReference type="Proteomes" id="UP000823637">
    <property type="component" value="Unassembled WGS sequence"/>
</dbReference>
<comment type="caution">
    <text evidence="2">The sequence shown here is derived from an EMBL/GenBank/DDBJ whole genome shotgun (WGS) entry which is preliminary data.</text>
</comment>
<dbReference type="InterPro" id="IPR028098">
    <property type="entry name" value="Glyco_trans_4-like_N"/>
</dbReference>
<name>A0A9D9EH32_9BACT</name>
<dbReference type="SUPFAM" id="SSF53756">
    <property type="entry name" value="UDP-Glycosyltransferase/glycogen phosphorylase"/>
    <property type="match status" value="1"/>
</dbReference>
<reference evidence="2" key="2">
    <citation type="journal article" date="2021" name="PeerJ">
        <title>Extensive microbial diversity within the chicken gut microbiome revealed by metagenomics and culture.</title>
        <authorList>
            <person name="Gilroy R."/>
            <person name="Ravi A."/>
            <person name="Getino M."/>
            <person name="Pursley I."/>
            <person name="Horton D.L."/>
            <person name="Alikhan N.F."/>
            <person name="Baker D."/>
            <person name="Gharbi K."/>
            <person name="Hall N."/>
            <person name="Watson M."/>
            <person name="Adriaenssens E.M."/>
            <person name="Foster-Nyarko E."/>
            <person name="Jarju S."/>
            <person name="Secka A."/>
            <person name="Antonio M."/>
            <person name="Oren A."/>
            <person name="Chaudhuri R.R."/>
            <person name="La Ragione R."/>
            <person name="Hildebrand F."/>
            <person name="Pallen M.J."/>
        </authorList>
    </citation>
    <scope>NUCLEOTIDE SEQUENCE</scope>
    <source>
        <strain evidence="2">D3-1215</strain>
    </source>
</reference>
<dbReference type="PANTHER" id="PTHR45947">
    <property type="entry name" value="SULFOQUINOVOSYL TRANSFERASE SQD2"/>
    <property type="match status" value="1"/>
</dbReference>
<dbReference type="EMBL" id="JADIMR010000047">
    <property type="protein sequence ID" value="MBO8446755.1"/>
    <property type="molecule type" value="Genomic_DNA"/>
</dbReference>
<dbReference type="InterPro" id="IPR050194">
    <property type="entry name" value="Glycosyltransferase_grp1"/>
</dbReference>
<dbReference type="GO" id="GO:0016757">
    <property type="term" value="F:glycosyltransferase activity"/>
    <property type="evidence" value="ECO:0007669"/>
    <property type="project" value="TreeGrafter"/>
</dbReference>
<accession>A0A9D9EH32</accession>
<feature type="domain" description="Glycosyltransferase subfamily 4-like N-terminal" evidence="1">
    <location>
        <begin position="35"/>
        <end position="138"/>
    </location>
</feature>
<dbReference type="Pfam" id="PF13692">
    <property type="entry name" value="Glyco_trans_1_4"/>
    <property type="match status" value="1"/>
</dbReference>
<protein>
    <submittedName>
        <fullName evidence="2">Glycosyltransferase</fullName>
    </submittedName>
</protein>
<organism evidence="2 3">
    <name type="scientific">Candidatus Enterocola intestinipullorum</name>
    <dbReference type="NCBI Taxonomy" id="2840783"/>
    <lineage>
        <taxon>Bacteria</taxon>
        <taxon>Pseudomonadati</taxon>
        <taxon>Bacteroidota</taxon>
        <taxon>Bacteroidia</taxon>
        <taxon>Bacteroidales</taxon>
        <taxon>Candidatus Enterocola</taxon>
    </lineage>
</organism>
<evidence type="ECO:0000313" key="3">
    <source>
        <dbReference type="Proteomes" id="UP000823637"/>
    </source>
</evidence>
<dbReference type="Gene3D" id="3.40.50.2000">
    <property type="entry name" value="Glycogen Phosphorylase B"/>
    <property type="match status" value="2"/>
</dbReference>
<dbReference type="PANTHER" id="PTHR45947:SF15">
    <property type="entry name" value="TEICHURONIC ACID BIOSYNTHESIS GLYCOSYLTRANSFERASE TUAC-RELATED"/>
    <property type="match status" value="1"/>
</dbReference>
<reference evidence="2" key="1">
    <citation type="submission" date="2020-10" db="EMBL/GenBank/DDBJ databases">
        <authorList>
            <person name="Gilroy R."/>
        </authorList>
    </citation>
    <scope>NUCLEOTIDE SEQUENCE</scope>
    <source>
        <strain evidence="2">D3-1215</strain>
    </source>
</reference>
<evidence type="ECO:0000313" key="2">
    <source>
        <dbReference type="EMBL" id="MBO8446755.1"/>
    </source>
</evidence>
<sequence length="305" mass="33256">MRILIVASYNKGRFAPFITEQAEALSKNGAEIDYFGVVGKGLAGYLKNIRSLKQKIEDFQPDIVHAHYGLSGLLANLQRKVPVVTTYHGSDINDSKVLRLSKIAMRLSAWNIFVSKKNVEMSGLTGKYSLLPCGIDTDNFAVKEMAEARKELGWKMDGQYVLFAGAFDNAVKNAALAQAAVALLPGVDLVEMKGFSRQQVASLFYAADVFLMTSKSEGSPQVVKEALYCGCPIVSVDVGDVAEVTEGILNCYIAKPVAEDLSQKLRIVLASPLRTQGRTVILAKGMDNKTVATKLLDIYNLICKH</sequence>
<evidence type="ECO:0000259" key="1">
    <source>
        <dbReference type="Pfam" id="PF13439"/>
    </source>
</evidence>
<gene>
    <name evidence="2" type="ORF">IAC32_03285</name>
</gene>
<proteinExistence type="predicted"/>